<feature type="region of interest" description="Disordered" evidence="1">
    <location>
        <begin position="63"/>
        <end position="83"/>
    </location>
</feature>
<evidence type="ECO:0000313" key="3">
    <source>
        <dbReference type="Proteomes" id="UP001219518"/>
    </source>
</evidence>
<evidence type="ECO:0000313" key="2">
    <source>
        <dbReference type="EMBL" id="KAK3907524.1"/>
    </source>
</evidence>
<reference evidence="2" key="1">
    <citation type="submission" date="2021-07" db="EMBL/GenBank/DDBJ databases">
        <authorList>
            <person name="Catto M.A."/>
            <person name="Jacobson A."/>
            <person name="Kennedy G."/>
            <person name="Labadie P."/>
            <person name="Hunt B.G."/>
            <person name="Srinivasan R."/>
        </authorList>
    </citation>
    <scope>NUCLEOTIDE SEQUENCE</scope>
    <source>
        <strain evidence="2">PL_HMW_Pooled</strain>
        <tissue evidence="2">Head</tissue>
    </source>
</reference>
<accession>A0AAE1GQN0</accession>
<sequence>MQAKMESQSSHHKDDVVSCLAYTAGLCVTREFVTELLKELMTEGLSPHQPQHHHESDCQHMQDNEYNNECSSSSLPLEGTPSEMVEETVKLEVNEDSVMEEDTKIVADDDNLRRVGRASPHRRHCYYLSKNVPPTYALCMRGVKCKVCGNIFKGMTCVEDLSNHIKKVHRKIATASFLKKIRDENTVENIIGSDQWHDDHFSLKTEYQLRMMHLVFLLFWSVNDSSECDLSMLADASKWRLSNVYLRVEEGYLLT</sequence>
<protein>
    <submittedName>
        <fullName evidence="2">tRNA-specific 2-thiouridylase</fullName>
    </submittedName>
</protein>
<name>A0AAE1GQN0_9NEOP</name>
<keyword evidence="3" id="KW-1185">Reference proteome</keyword>
<dbReference type="EMBL" id="JAHWGI010000011">
    <property type="protein sequence ID" value="KAK3907524.1"/>
    <property type="molecule type" value="Genomic_DNA"/>
</dbReference>
<feature type="compositionally biased region" description="Polar residues" evidence="1">
    <location>
        <begin position="64"/>
        <end position="75"/>
    </location>
</feature>
<dbReference type="AlphaFoldDB" id="A0AAE1GQN0"/>
<proteinExistence type="predicted"/>
<dbReference type="Proteomes" id="UP001219518">
    <property type="component" value="Unassembled WGS sequence"/>
</dbReference>
<comment type="caution">
    <text evidence="2">The sequence shown here is derived from an EMBL/GenBank/DDBJ whole genome shotgun (WGS) entry which is preliminary data.</text>
</comment>
<reference evidence="2" key="2">
    <citation type="journal article" date="2023" name="BMC Genomics">
        <title>Pest status, molecular evolution, and epigenetic factors derived from the genome assembly of Frankliniella fusca, a thysanopteran phytovirus vector.</title>
        <authorList>
            <person name="Catto M.A."/>
            <person name="Labadie P.E."/>
            <person name="Jacobson A.L."/>
            <person name="Kennedy G.G."/>
            <person name="Srinivasan R."/>
            <person name="Hunt B.G."/>
        </authorList>
    </citation>
    <scope>NUCLEOTIDE SEQUENCE</scope>
    <source>
        <strain evidence="2">PL_HMW_Pooled</strain>
    </source>
</reference>
<organism evidence="2 3">
    <name type="scientific">Frankliniella fusca</name>
    <dbReference type="NCBI Taxonomy" id="407009"/>
    <lineage>
        <taxon>Eukaryota</taxon>
        <taxon>Metazoa</taxon>
        <taxon>Ecdysozoa</taxon>
        <taxon>Arthropoda</taxon>
        <taxon>Hexapoda</taxon>
        <taxon>Insecta</taxon>
        <taxon>Pterygota</taxon>
        <taxon>Neoptera</taxon>
        <taxon>Paraneoptera</taxon>
        <taxon>Thysanoptera</taxon>
        <taxon>Terebrantia</taxon>
        <taxon>Thripoidea</taxon>
        <taxon>Thripidae</taxon>
        <taxon>Frankliniella</taxon>
    </lineage>
</organism>
<evidence type="ECO:0000256" key="1">
    <source>
        <dbReference type="SAM" id="MobiDB-lite"/>
    </source>
</evidence>
<gene>
    <name evidence="2" type="ORF">KUF71_003023</name>
</gene>